<dbReference type="PATRIC" id="fig|1439726.3.peg.1505"/>
<protein>
    <submittedName>
        <fullName evidence="6">HTH-type transcriptional repressor CsiR</fullName>
    </submittedName>
</protein>
<sequence>MRGREEAGRDDAEIRGCRGEAARGPRRSADSASRAYQAIRRLVVEFRLKPEERINEVQLAQSLGLSRTPVREALNRLASEGFLVFTPNRGFVFKALEIEDLVRVFELRSIVETGSIALACKRASDAGIAELAAFWDEALERYRREDPDEILELDEAFHVRIAALSGNAEVVKALQSINARIRFVRRIQIERGAWHPRLVTEHTELVESLIARDAVRATEILRRHISMTIEDAALVLKEALFKLYVADSASVSQS</sequence>
<dbReference type="PRINTS" id="PR00033">
    <property type="entry name" value="HTHASNC"/>
</dbReference>
<evidence type="ECO:0000256" key="2">
    <source>
        <dbReference type="ARBA" id="ARBA00023125"/>
    </source>
</evidence>
<dbReference type="Proteomes" id="UP000094622">
    <property type="component" value="Unassembled WGS sequence"/>
</dbReference>
<dbReference type="Gene3D" id="1.20.120.530">
    <property type="entry name" value="GntR ligand-binding domain-like"/>
    <property type="match status" value="1"/>
</dbReference>
<dbReference type="AlphaFoldDB" id="A0A1E3H613"/>
<dbReference type="InterPro" id="IPR000485">
    <property type="entry name" value="AsnC-type_HTH_dom"/>
</dbReference>
<dbReference type="OrthoDB" id="9788098at2"/>
<dbReference type="PANTHER" id="PTHR43537:SF45">
    <property type="entry name" value="GNTR FAMILY REGULATORY PROTEIN"/>
    <property type="match status" value="1"/>
</dbReference>
<dbReference type="EMBL" id="MCRJ01000026">
    <property type="protein sequence ID" value="ODN71236.1"/>
    <property type="molecule type" value="Genomic_DNA"/>
</dbReference>
<dbReference type="SUPFAM" id="SSF48008">
    <property type="entry name" value="GntR ligand-binding domain-like"/>
    <property type="match status" value="1"/>
</dbReference>
<keyword evidence="7" id="KW-1185">Reference proteome</keyword>
<dbReference type="InterPro" id="IPR011711">
    <property type="entry name" value="GntR_C"/>
</dbReference>
<dbReference type="Pfam" id="PF00392">
    <property type="entry name" value="GntR"/>
    <property type="match status" value="1"/>
</dbReference>
<dbReference type="InterPro" id="IPR036388">
    <property type="entry name" value="WH-like_DNA-bd_sf"/>
</dbReference>
<dbReference type="Gene3D" id="1.10.10.10">
    <property type="entry name" value="Winged helix-like DNA-binding domain superfamily/Winged helix DNA-binding domain"/>
    <property type="match status" value="1"/>
</dbReference>
<dbReference type="SMART" id="SM00895">
    <property type="entry name" value="FCD"/>
    <property type="match status" value="1"/>
</dbReference>
<dbReference type="RefSeq" id="WP_083255568.1">
    <property type="nucleotide sequence ID" value="NZ_MCRJ01000026.1"/>
</dbReference>
<evidence type="ECO:0000256" key="1">
    <source>
        <dbReference type="ARBA" id="ARBA00023015"/>
    </source>
</evidence>
<keyword evidence="3" id="KW-0804">Transcription</keyword>
<dbReference type="InterPro" id="IPR036390">
    <property type="entry name" value="WH_DNA-bd_sf"/>
</dbReference>
<evidence type="ECO:0000313" key="6">
    <source>
        <dbReference type="EMBL" id="ODN71236.1"/>
    </source>
</evidence>
<organism evidence="6 7">
    <name type="scientific">Methylobrevis pamukkalensis</name>
    <dbReference type="NCBI Taxonomy" id="1439726"/>
    <lineage>
        <taxon>Bacteria</taxon>
        <taxon>Pseudomonadati</taxon>
        <taxon>Pseudomonadota</taxon>
        <taxon>Alphaproteobacteria</taxon>
        <taxon>Hyphomicrobiales</taxon>
        <taxon>Pleomorphomonadaceae</taxon>
        <taxon>Methylobrevis</taxon>
    </lineage>
</organism>
<keyword evidence="1" id="KW-0805">Transcription regulation</keyword>
<dbReference type="Pfam" id="PF07729">
    <property type="entry name" value="FCD"/>
    <property type="match status" value="1"/>
</dbReference>
<name>A0A1E3H613_9HYPH</name>
<keyword evidence="2" id="KW-0238">DNA-binding</keyword>
<dbReference type="SMART" id="SM00345">
    <property type="entry name" value="HTH_GNTR"/>
    <property type="match status" value="1"/>
</dbReference>
<dbReference type="InterPro" id="IPR000524">
    <property type="entry name" value="Tscrpt_reg_HTH_GntR"/>
</dbReference>
<dbReference type="PANTHER" id="PTHR43537">
    <property type="entry name" value="TRANSCRIPTIONAL REGULATOR, GNTR FAMILY"/>
    <property type="match status" value="1"/>
</dbReference>
<dbReference type="InterPro" id="IPR008920">
    <property type="entry name" value="TF_FadR/GntR_C"/>
</dbReference>
<feature type="domain" description="HTH gntR-type" evidence="5">
    <location>
        <begin position="29"/>
        <end position="96"/>
    </location>
</feature>
<dbReference type="GO" id="GO:0043565">
    <property type="term" value="F:sequence-specific DNA binding"/>
    <property type="evidence" value="ECO:0007669"/>
    <property type="project" value="InterPro"/>
</dbReference>
<evidence type="ECO:0000256" key="3">
    <source>
        <dbReference type="ARBA" id="ARBA00023163"/>
    </source>
</evidence>
<gene>
    <name evidence="6" type="primary">csiR</name>
    <name evidence="6" type="ORF">A6302_01433</name>
</gene>
<dbReference type="SUPFAM" id="SSF46785">
    <property type="entry name" value="Winged helix' DNA-binding domain"/>
    <property type="match status" value="1"/>
</dbReference>
<feature type="region of interest" description="Disordered" evidence="4">
    <location>
        <begin position="1"/>
        <end position="29"/>
    </location>
</feature>
<dbReference type="PROSITE" id="PS50949">
    <property type="entry name" value="HTH_GNTR"/>
    <property type="match status" value="1"/>
</dbReference>
<evidence type="ECO:0000259" key="5">
    <source>
        <dbReference type="PROSITE" id="PS50949"/>
    </source>
</evidence>
<proteinExistence type="predicted"/>
<accession>A0A1E3H613</accession>
<evidence type="ECO:0000256" key="4">
    <source>
        <dbReference type="SAM" id="MobiDB-lite"/>
    </source>
</evidence>
<dbReference type="PRINTS" id="PR00035">
    <property type="entry name" value="HTHGNTR"/>
</dbReference>
<evidence type="ECO:0000313" key="7">
    <source>
        <dbReference type="Proteomes" id="UP000094622"/>
    </source>
</evidence>
<reference evidence="6 7" key="1">
    <citation type="submission" date="2016-07" db="EMBL/GenBank/DDBJ databases">
        <title>Draft Genome Sequence of Methylobrevis pamukkalensis PK2.</title>
        <authorList>
            <person name="Vasilenko O.V."/>
            <person name="Doronina N.V."/>
            <person name="Shmareva M.N."/>
            <person name="Tarlachkov S.V."/>
            <person name="Mustakhimov I."/>
            <person name="Trotsenko Y.A."/>
        </authorList>
    </citation>
    <scope>NUCLEOTIDE SEQUENCE [LARGE SCALE GENOMIC DNA]</scope>
    <source>
        <strain evidence="6 7">PK2</strain>
    </source>
</reference>
<comment type="caution">
    <text evidence="6">The sequence shown here is derived from an EMBL/GenBank/DDBJ whole genome shotgun (WGS) entry which is preliminary data.</text>
</comment>
<dbReference type="GO" id="GO:0003700">
    <property type="term" value="F:DNA-binding transcription factor activity"/>
    <property type="evidence" value="ECO:0007669"/>
    <property type="project" value="InterPro"/>
</dbReference>